<dbReference type="PANTHER" id="PTHR46910">
    <property type="entry name" value="TRANSCRIPTION FACTOR PDR1"/>
    <property type="match status" value="1"/>
</dbReference>
<keyword evidence="1" id="KW-0479">Metal-binding</keyword>
<keyword evidence="3" id="KW-0238">DNA-binding</keyword>
<dbReference type="InterPro" id="IPR001138">
    <property type="entry name" value="Zn2Cys6_DnaBD"/>
</dbReference>
<evidence type="ECO:0000313" key="10">
    <source>
        <dbReference type="Proteomes" id="UP000326950"/>
    </source>
</evidence>
<sequence>MQTPARDAGIMPSWGALDSSSIARQGMRLSNGHGLANRRRNPLACEMCYKKKVKCEVEGSDTACIQCMRRNITCKFTTRKEKRDNLKRTNYVKSLEERLRKTESLLRAAGLLDDEDISQLDSGGEDGNDNSGDESDIDHTQNEPCGSRGRDCSMLTSKDSIHVANEQPNVPSGSGLSSMSAGWSQKLPWDSTLHQPPLFRYDPREDSRYYGRSSFLSILSRDGIEWIKSKTGDSRFLTLLLEDKDHDSPWDHWRPDVFHDVFSSTVFKPLPPRAEVFSLLKDYFRTVNRLFPLYHEATFMQLVEWQYTQQTCDDAARWASINIILSLAYEYRFSNCQKSEKDREKAWLYYKNAMSVFAELTLRRTDILSVQALIGMALFLRGNSGTQSASPIITAAIRACQRMGLHRDVPRPHLSQAEQEQRKRVFWVAYILDQSACIRTGSSPTQHPDDLDIGFPEVDTDDEFTMHGNASFFRQICHMTLIRSRIYSKLYAVKALQKMSPKEIYDIVGELREELEEWHQASPFTQQLKPRGASEDFLVGFATAGLQFGYFNSMIMIHRLPLTIHFAYVRHSTINVKWDVDHKTIFNESTKASSICVQAARDTLKLVNNLPWGDIAWIWSLLYYIFLAVTILFTYILRDSQHPNARDDLQHLSMAATFFATLIPGDGPCNYAKFMTKMCANFERVARAVVEREQKALKSGDRHHQPVASSVATQEQNERSSPSREQASHSSSTGHVDIPQLEGLPRINSSGYVVPESPSTASEDHPTRDQPTVNDPLLGGYPVSQPHESTSATIQQSYQYPMDDTFPASMADSIQQPELWQIPMTADWEFGSQFLSLFGPQFFDQGGNDVMSAMAGMTAPPMPSAPMNMGFNCEDPENTEDYPAWMPRGFMNLF</sequence>
<feature type="compositionally biased region" description="Basic and acidic residues" evidence="6">
    <location>
        <begin position="694"/>
        <end position="704"/>
    </location>
</feature>
<dbReference type="PANTHER" id="PTHR46910:SF2">
    <property type="entry name" value="ZN(II)2CYS6 TRANSCRIPTION FACTOR (EUROFUNG)"/>
    <property type="match status" value="1"/>
</dbReference>
<evidence type="ECO:0000256" key="4">
    <source>
        <dbReference type="ARBA" id="ARBA00023163"/>
    </source>
</evidence>
<keyword evidence="4" id="KW-0804">Transcription</keyword>
<dbReference type="GO" id="GO:0000981">
    <property type="term" value="F:DNA-binding transcription factor activity, RNA polymerase II-specific"/>
    <property type="evidence" value="ECO:0007669"/>
    <property type="project" value="InterPro"/>
</dbReference>
<dbReference type="Gene3D" id="4.10.240.10">
    <property type="entry name" value="Zn(2)-C6 fungal-type DNA-binding domain"/>
    <property type="match status" value="1"/>
</dbReference>
<dbReference type="InterPro" id="IPR007219">
    <property type="entry name" value="XnlR_reg_dom"/>
</dbReference>
<dbReference type="Pfam" id="PF04082">
    <property type="entry name" value="Fungal_trans"/>
    <property type="match status" value="1"/>
</dbReference>
<feature type="compositionally biased region" description="Acidic residues" evidence="6">
    <location>
        <begin position="116"/>
        <end position="136"/>
    </location>
</feature>
<evidence type="ECO:0000313" key="9">
    <source>
        <dbReference type="EMBL" id="KAE8159560.1"/>
    </source>
</evidence>
<dbReference type="InterPro" id="IPR036864">
    <property type="entry name" value="Zn2-C6_fun-type_DNA-bd_sf"/>
</dbReference>
<evidence type="ECO:0000256" key="7">
    <source>
        <dbReference type="SAM" id="Phobius"/>
    </source>
</evidence>
<dbReference type="SMART" id="SM00066">
    <property type="entry name" value="GAL4"/>
    <property type="match status" value="1"/>
</dbReference>
<feature type="domain" description="Zn(2)-C6 fungal-type" evidence="8">
    <location>
        <begin position="44"/>
        <end position="76"/>
    </location>
</feature>
<dbReference type="SUPFAM" id="SSF57701">
    <property type="entry name" value="Zn2/Cys6 DNA-binding domain"/>
    <property type="match status" value="1"/>
</dbReference>
<feature type="region of interest" description="Disordered" evidence="6">
    <location>
        <begin position="694"/>
        <end position="794"/>
    </location>
</feature>
<proteinExistence type="predicted"/>
<dbReference type="EMBL" id="ML738672">
    <property type="protein sequence ID" value="KAE8159560.1"/>
    <property type="molecule type" value="Genomic_DNA"/>
</dbReference>
<dbReference type="InterPro" id="IPR050987">
    <property type="entry name" value="AtrR-like"/>
</dbReference>
<dbReference type="CDD" id="cd00067">
    <property type="entry name" value="GAL4"/>
    <property type="match status" value="1"/>
</dbReference>
<organism evidence="9 10">
    <name type="scientific">Aspergillus tamarii</name>
    <dbReference type="NCBI Taxonomy" id="41984"/>
    <lineage>
        <taxon>Eukaryota</taxon>
        <taxon>Fungi</taxon>
        <taxon>Dikarya</taxon>
        <taxon>Ascomycota</taxon>
        <taxon>Pezizomycotina</taxon>
        <taxon>Eurotiomycetes</taxon>
        <taxon>Eurotiomycetidae</taxon>
        <taxon>Eurotiales</taxon>
        <taxon>Aspergillaceae</taxon>
        <taxon>Aspergillus</taxon>
        <taxon>Aspergillus subgen. Circumdati</taxon>
    </lineage>
</organism>
<keyword evidence="10" id="KW-1185">Reference proteome</keyword>
<evidence type="ECO:0000256" key="2">
    <source>
        <dbReference type="ARBA" id="ARBA00023015"/>
    </source>
</evidence>
<protein>
    <submittedName>
        <fullName evidence="9">Fungal-specific transcription factor domain-containing protein</fullName>
    </submittedName>
</protein>
<dbReference type="PROSITE" id="PS50048">
    <property type="entry name" value="ZN2_CY6_FUNGAL_2"/>
    <property type="match status" value="1"/>
</dbReference>
<evidence type="ECO:0000256" key="3">
    <source>
        <dbReference type="ARBA" id="ARBA00023125"/>
    </source>
</evidence>
<dbReference type="GO" id="GO:0003677">
    <property type="term" value="F:DNA binding"/>
    <property type="evidence" value="ECO:0007669"/>
    <property type="project" value="UniProtKB-KW"/>
</dbReference>
<gene>
    <name evidence="9" type="ORF">BDV40DRAFT_272894</name>
</gene>
<evidence type="ECO:0000256" key="6">
    <source>
        <dbReference type="SAM" id="MobiDB-lite"/>
    </source>
</evidence>
<keyword evidence="2" id="KW-0805">Transcription regulation</keyword>
<feature type="region of interest" description="Disordered" evidence="6">
    <location>
        <begin position="116"/>
        <end position="151"/>
    </location>
</feature>
<evidence type="ECO:0000256" key="1">
    <source>
        <dbReference type="ARBA" id="ARBA00022723"/>
    </source>
</evidence>
<dbReference type="AlphaFoldDB" id="A0A5N6UM49"/>
<dbReference type="Proteomes" id="UP000326950">
    <property type="component" value="Unassembled WGS sequence"/>
</dbReference>
<keyword evidence="7" id="KW-0472">Membrane</keyword>
<dbReference type="SMART" id="SM00906">
    <property type="entry name" value="Fungal_trans"/>
    <property type="match status" value="1"/>
</dbReference>
<dbReference type="GO" id="GO:0006351">
    <property type="term" value="P:DNA-templated transcription"/>
    <property type="evidence" value="ECO:0007669"/>
    <property type="project" value="InterPro"/>
</dbReference>
<evidence type="ECO:0000259" key="8">
    <source>
        <dbReference type="PROSITE" id="PS50048"/>
    </source>
</evidence>
<dbReference type="GO" id="GO:0008270">
    <property type="term" value="F:zinc ion binding"/>
    <property type="evidence" value="ECO:0007669"/>
    <property type="project" value="InterPro"/>
</dbReference>
<feature type="compositionally biased region" description="Polar residues" evidence="6">
    <location>
        <begin position="747"/>
        <end position="761"/>
    </location>
</feature>
<evidence type="ECO:0000256" key="5">
    <source>
        <dbReference type="ARBA" id="ARBA00023242"/>
    </source>
</evidence>
<keyword evidence="7" id="KW-0812">Transmembrane</keyword>
<keyword evidence="5" id="KW-0539">Nucleus</keyword>
<dbReference type="OrthoDB" id="2123952at2759"/>
<name>A0A5N6UM49_ASPTM</name>
<keyword evidence="7" id="KW-1133">Transmembrane helix</keyword>
<reference evidence="9 10" key="1">
    <citation type="submission" date="2019-04" db="EMBL/GenBank/DDBJ databases">
        <title>Friends and foes A comparative genomics study of 23 Aspergillus species from section Flavi.</title>
        <authorList>
            <consortium name="DOE Joint Genome Institute"/>
            <person name="Kjaerbolling I."/>
            <person name="Vesth T."/>
            <person name="Frisvad J.C."/>
            <person name="Nybo J.L."/>
            <person name="Theobald S."/>
            <person name="Kildgaard S."/>
            <person name="Isbrandt T."/>
            <person name="Kuo A."/>
            <person name="Sato A."/>
            <person name="Lyhne E.K."/>
            <person name="Kogle M.E."/>
            <person name="Wiebenga A."/>
            <person name="Kun R.S."/>
            <person name="Lubbers R.J."/>
            <person name="Makela M.R."/>
            <person name="Barry K."/>
            <person name="Chovatia M."/>
            <person name="Clum A."/>
            <person name="Daum C."/>
            <person name="Haridas S."/>
            <person name="He G."/>
            <person name="LaButti K."/>
            <person name="Lipzen A."/>
            <person name="Mondo S."/>
            <person name="Riley R."/>
            <person name="Salamov A."/>
            <person name="Simmons B.A."/>
            <person name="Magnuson J.K."/>
            <person name="Henrissat B."/>
            <person name="Mortensen U.H."/>
            <person name="Larsen T.O."/>
            <person name="Devries R.P."/>
            <person name="Grigoriev I.V."/>
            <person name="Machida M."/>
            <person name="Baker S.E."/>
            <person name="Andersen M.R."/>
        </authorList>
    </citation>
    <scope>NUCLEOTIDE SEQUENCE [LARGE SCALE GENOMIC DNA]</scope>
    <source>
        <strain evidence="9 10">CBS 117626</strain>
    </source>
</reference>
<dbReference type="GO" id="GO:0009893">
    <property type="term" value="P:positive regulation of metabolic process"/>
    <property type="evidence" value="ECO:0007669"/>
    <property type="project" value="UniProtKB-ARBA"/>
</dbReference>
<accession>A0A5N6UM49</accession>
<dbReference type="CDD" id="cd12148">
    <property type="entry name" value="fungal_TF_MHR"/>
    <property type="match status" value="1"/>
</dbReference>
<feature type="compositionally biased region" description="Polar residues" evidence="6">
    <location>
        <begin position="723"/>
        <end position="734"/>
    </location>
</feature>
<feature type="transmembrane region" description="Helical" evidence="7">
    <location>
        <begin position="616"/>
        <end position="637"/>
    </location>
</feature>